<dbReference type="InterPro" id="IPR018062">
    <property type="entry name" value="HTH_AraC-typ_CS"/>
</dbReference>
<name>A0A2N9W4R6_9HYPH</name>
<evidence type="ECO:0000256" key="4">
    <source>
        <dbReference type="ARBA" id="ARBA00023163"/>
    </source>
</evidence>
<dbReference type="InterPro" id="IPR003313">
    <property type="entry name" value="AraC-bd"/>
</dbReference>
<dbReference type="InterPro" id="IPR037923">
    <property type="entry name" value="HTH-like"/>
</dbReference>
<sequence>MLDVLGEEAAHSLGRLCERPRQDAILSAPSNPGLERIEARFAGDGYDLHRHDTYAIGMTLHGVQTFWYRGQRRYSLPGNIIVLHPDEIHDGGAGTDDGLRYRMLYLEPALALQSLGSRAGSLPFVDDPVFADPSIAATLSAALGNLDEELDELLVDDVVSQLTQGLARHAHQNVKSLGAPALRQTELARDYLEEHALRLVRSDELEAVSGLDRYTLSRHFRALYATSPHRFLLMRRLQRAREMIKAGEPLAGIAVATGFTDQSHLNRQFKKAFGMTPGRWAALIGASPG</sequence>
<dbReference type="OrthoDB" id="9809338at2"/>
<evidence type="ECO:0000256" key="1">
    <source>
        <dbReference type="ARBA" id="ARBA00023015"/>
    </source>
</evidence>
<dbReference type="RefSeq" id="WP_099999132.1">
    <property type="nucleotide sequence ID" value="NZ_CP017940.1"/>
</dbReference>
<dbReference type="InterPro" id="IPR018060">
    <property type="entry name" value="HTH_AraC"/>
</dbReference>
<organism evidence="6 7">
    <name type="scientific">Phyllobacterium zundukense</name>
    <dbReference type="NCBI Taxonomy" id="1867719"/>
    <lineage>
        <taxon>Bacteria</taxon>
        <taxon>Pseudomonadati</taxon>
        <taxon>Pseudomonadota</taxon>
        <taxon>Alphaproteobacteria</taxon>
        <taxon>Hyphomicrobiales</taxon>
        <taxon>Phyllobacteriaceae</taxon>
        <taxon>Phyllobacterium</taxon>
    </lineage>
</organism>
<reference evidence="6 7" key="1">
    <citation type="journal article" date="2017" name="Int J Environ Stud">
        <title>Does the Miocene-Pliocene relict legume Oxytropis triphylla form nitrogen-fixing nodules with a combination of bacterial strains?</title>
        <authorList>
            <person name="Safronova V."/>
            <person name="Belimov A."/>
            <person name="Sazanova A."/>
            <person name="Kuznetsova I."/>
            <person name="Popova J."/>
            <person name="Andronov E."/>
            <person name="Verkhozina A."/>
            <person name="Tikhonovich I."/>
        </authorList>
    </citation>
    <scope>NUCLEOTIDE SEQUENCE [LARGE SCALE GENOMIC DNA]</scope>
    <source>
        <strain evidence="6 7">Tri-38</strain>
    </source>
</reference>
<accession>A0A2N9W4R6</accession>
<evidence type="ECO:0000256" key="3">
    <source>
        <dbReference type="ARBA" id="ARBA00023159"/>
    </source>
</evidence>
<dbReference type="AlphaFoldDB" id="A0A2N9W4R6"/>
<dbReference type="InterPro" id="IPR009057">
    <property type="entry name" value="Homeodomain-like_sf"/>
</dbReference>
<dbReference type="PROSITE" id="PS01124">
    <property type="entry name" value="HTH_ARAC_FAMILY_2"/>
    <property type="match status" value="1"/>
</dbReference>
<keyword evidence="1" id="KW-0805">Transcription regulation</keyword>
<keyword evidence="7" id="KW-1185">Reference proteome</keyword>
<evidence type="ECO:0000259" key="5">
    <source>
        <dbReference type="PROSITE" id="PS01124"/>
    </source>
</evidence>
<evidence type="ECO:0000313" key="7">
    <source>
        <dbReference type="Proteomes" id="UP000232163"/>
    </source>
</evidence>
<dbReference type="KEGG" id="pht:BLM14_09330"/>
<protein>
    <submittedName>
        <fullName evidence="6">AraC family transcriptional regulator</fullName>
    </submittedName>
</protein>
<dbReference type="GO" id="GO:0003700">
    <property type="term" value="F:DNA-binding transcription factor activity"/>
    <property type="evidence" value="ECO:0007669"/>
    <property type="project" value="InterPro"/>
</dbReference>
<comment type="caution">
    <text evidence="6">The sequence shown here is derived from an EMBL/GenBank/DDBJ whole genome shotgun (WGS) entry which is preliminary data.</text>
</comment>
<dbReference type="SUPFAM" id="SSF51215">
    <property type="entry name" value="Regulatory protein AraC"/>
    <property type="match status" value="1"/>
</dbReference>
<dbReference type="Proteomes" id="UP000232163">
    <property type="component" value="Unassembled WGS sequence"/>
</dbReference>
<dbReference type="Pfam" id="PF12833">
    <property type="entry name" value="HTH_18"/>
    <property type="match status" value="1"/>
</dbReference>
<gene>
    <name evidence="6" type="ORF">B5P45_02745</name>
</gene>
<dbReference type="SMART" id="SM00342">
    <property type="entry name" value="HTH_ARAC"/>
    <property type="match status" value="1"/>
</dbReference>
<dbReference type="InterPro" id="IPR050204">
    <property type="entry name" value="AraC_XylS_family_regulators"/>
</dbReference>
<dbReference type="PANTHER" id="PTHR46796">
    <property type="entry name" value="HTH-TYPE TRANSCRIPTIONAL ACTIVATOR RHAS-RELATED"/>
    <property type="match status" value="1"/>
</dbReference>
<dbReference type="Pfam" id="PF02311">
    <property type="entry name" value="AraC_binding"/>
    <property type="match status" value="1"/>
</dbReference>
<evidence type="ECO:0000313" key="6">
    <source>
        <dbReference type="EMBL" id="PIO46734.1"/>
    </source>
</evidence>
<feature type="domain" description="HTH araC/xylS-type" evidence="5">
    <location>
        <begin position="186"/>
        <end position="283"/>
    </location>
</feature>
<dbReference type="SUPFAM" id="SSF46689">
    <property type="entry name" value="Homeodomain-like"/>
    <property type="match status" value="2"/>
</dbReference>
<dbReference type="EMBL" id="MZMT01000003">
    <property type="protein sequence ID" value="PIO46734.1"/>
    <property type="molecule type" value="Genomic_DNA"/>
</dbReference>
<dbReference type="PANTHER" id="PTHR46796:SF2">
    <property type="entry name" value="TRANSCRIPTIONAL REGULATORY PROTEIN"/>
    <property type="match status" value="1"/>
</dbReference>
<keyword evidence="2" id="KW-0238">DNA-binding</keyword>
<dbReference type="Gene3D" id="1.10.10.60">
    <property type="entry name" value="Homeodomain-like"/>
    <property type="match status" value="1"/>
</dbReference>
<evidence type="ECO:0000256" key="2">
    <source>
        <dbReference type="ARBA" id="ARBA00023125"/>
    </source>
</evidence>
<keyword evidence="4" id="KW-0804">Transcription</keyword>
<dbReference type="GO" id="GO:0043565">
    <property type="term" value="F:sequence-specific DNA binding"/>
    <property type="evidence" value="ECO:0007669"/>
    <property type="project" value="InterPro"/>
</dbReference>
<dbReference type="PROSITE" id="PS00041">
    <property type="entry name" value="HTH_ARAC_FAMILY_1"/>
    <property type="match status" value="1"/>
</dbReference>
<proteinExistence type="predicted"/>
<keyword evidence="3" id="KW-0010">Activator</keyword>